<dbReference type="InterPro" id="IPR002994">
    <property type="entry name" value="Surf1/Shy1"/>
</dbReference>
<feature type="transmembrane region" description="Helical" evidence="6">
    <location>
        <begin position="196"/>
        <end position="215"/>
    </location>
</feature>
<evidence type="ECO:0000313" key="8">
    <source>
        <dbReference type="Proteomes" id="UP000193862"/>
    </source>
</evidence>
<dbReference type="GO" id="GO:0005886">
    <property type="term" value="C:plasma membrane"/>
    <property type="evidence" value="ECO:0007669"/>
    <property type="project" value="UniProtKB-SubCell"/>
</dbReference>
<evidence type="ECO:0000256" key="3">
    <source>
        <dbReference type="ARBA" id="ARBA00022692"/>
    </source>
</evidence>
<comment type="similarity">
    <text evidence="2 6">Belongs to the SURF1 family.</text>
</comment>
<reference evidence="7 8" key="1">
    <citation type="submission" date="2017-03" db="EMBL/GenBank/DDBJ databases">
        <authorList>
            <person name="Afonso C.L."/>
            <person name="Miller P.J."/>
            <person name="Scott M.A."/>
            <person name="Spackman E."/>
            <person name="Goraichik I."/>
            <person name="Dimitrov K.M."/>
            <person name="Suarez D.L."/>
            <person name="Swayne D.E."/>
        </authorList>
    </citation>
    <scope>NUCLEOTIDE SEQUENCE [LARGE SCALE GENOMIC DNA]</scope>
    <source>
        <strain evidence="7 8">CECT 8620</strain>
    </source>
</reference>
<dbReference type="PROSITE" id="PS50895">
    <property type="entry name" value="SURF1"/>
    <property type="match status" value="1"/>
</dbReference>
<dbReference type="Pfam" id="PF02104">
    <property type="entry name" value="SURF1"/>
    <property type="match status" value="1"/>
</dbReference>
<organism evidence="7 8">
    <name type="scientific">Aquimixticola soesokkakensis</name>
    <dbReference type="NCBI Taxonomy" id="1519096"/>
    <lineage>
        <taxon>Bacteria</taxon>
        <taxon>Pseudomonadati</taxon>
        <taxon>Pseudomonadota</taxon>
        <taxon>Alphaproteobacteria</taxon>
        <taxon>Rhodobacterales</taxon>
        <taxon>Paracoccaceae</taxon>
        <taxon>Aquimixticola</taxon>
    </lineage>
</organism>
<accession>A0A1Y5S3X3</accession>
<dbReference type="RefSeq" id="WP_143267425.1">
    <property type="nucleotide sequence ID" value="NZ_FWFS01000003.1"/>
</dbReference>
<dbReference type="EMBL" id="FWFS01000003">
    <property type="protein sequence ID" value="SLN32102.1"/>
    <property type="molecule type" value="Genomic_DNA"/>
</dbReference>
<evidence type="ECO:0000256" key="2">
    <source>
        <dbReference type="ARBA" id="ARBA00007165"/>
    </source>
</evidence>
<sequence length="222" mass="24887">MKRLLPAAIFGIVGFSILVSLGFWQLRRHYWKQGVLAQIEERIAQDPVALPAQPDPDADEYLAVVLEGTLEPQELHVLVSTRDLGAGFRIISPFVTQDGRRVMVDRGFVLTQARDSARVSGPMTITGNLHWPEERDSYTPQNDAVANYWYARDVPVMARALDTEPVLVIARGAIEPAMTPLPVSSEGIPNNHMGYVVQWFLFAAVWLGMTLLLLWRIRTKPV</sequence>
<keyword evidence="8" id="KW-1185">Reference proteome</keyword>
<keyword evidence="3 6" id="KW-0812">Transmembrane</keyword>
<dbReference type="Proteomes" id="UP000193862">
    <property type="component" value="Unassembled WGS sequence"/>
</dbReference>
<keyword evidence="5 6" id="KW-0472">Membrane</keyword>
<gene>
    <name evidence="7" type="ORF">AQS8620_01059</name>
</gene>
<evidence type="ECO:0000256" key="6">
    <source>
        <dbReference type="RuleBase" id="RU363076"/>
    </source>
</evidence>
<keyword evidence="4 6" id="KW-1133">Transmembrane helix</keyword>
<dbReference type="PANTHER" id="PTHR23427">
    <property type="entry name" value="SURFEIT LOCUS PROTEIN"/>
    <property type="match status" value="1"/>
</dbReference>
<protein>
    <recommendedName>
        <fullName evidence="6">SURF1-like protein</fullName>
    </recommendedName>
</protein>
<evidence type="ECO:0000313" key="7">
    <source>
        <dbReference type="EMBL" id="SLN32102.1"/>
    </source>
</evidence>
<dbReference type="OrthoDB" id="6079986at2"/>
<feature type="transmembrane region" description="Helical" evidence="6">
    <location>
        <begin position="7"/>
        <end position="26"/>
    </location>
</feature>
<dbReference type="AlphaFoldDB" id="A0A1Y5S3X3"/>
<evidence type="ECO:0000256" key="1">
    <source>
        <dbReference type="ARBA" id="ARBA00004370"/>
    </source>
</evidence>
<name>A0A1Y5S3X3_9RHOB</name>
<dbReference type="InterPro" id="IPR045214">
    <property type="entry name" value="Surf1/Surf4"/>
</dbReference>
<proteinExistence type="inferred from homology"/>
<keyword evidence="6" id="KW-1003">Cell membrane</keyword>
<dbReference type="CDD" id="cd06662">
    <property type="entry name" value="SURF1"/>
    <property type="match status" value="1"/>
</dbReference>
<comment type="subcellular location">
    <subcellularLocation>
        <location evidence="6">Cell membrane</location>
        <topology evidence="6">Multi-pass membrane protein</topology>
    </subcellularLocation>
    <subcellularLocation>
        <location evidence="1">Membrane</location>
    </subcellularLocation>
</comment>
<dbReference type="PANTHER" id="PTHR23427:SF2">
    <property type="entry name" value="SURFEIT LOCUS PROTEIN 1"/>
    <property type="match status" value="1"/>
</dbReference>
<evidence type="ECO:0000256" key="4">
    <source>
        <dbReference type="ARBA" id="ARBA00022989"/>
    </source>
</evidence>
<evidence type="ECO:0000256" key="5">
    <source>
        <dbReference type="ARBA" id="ARBA00023136"/>
    </source>
</evidence>